<feature type="domain" description="ISXO2-like transposase" evidence="2">
    <location>
        <begin position="65"/>
        <end position="104"/>
    </location>
</feature>
<evidence type="ECO:0000313" key="3">
    <source>
        <dbReference type="EMBL" id="HGB13785.1"/>
    </source>
</evidence>
<feature type="region of interest" description="Disordered" evidence="1">
    <location>
        <begin position="1"/>
        <end position="33"/>
    </location>
</feature>
<sequence>MTPDSPPCVRCPESTARRSRSWGRSAWPPRRRSRLTAGQANSFLDTSPGLQHEWLVAGSGKEAPKVLAWGHTLIANIKGNIRGIHHGVSLKPLPRYLAEFCYRFSRRFCDH</sequence>
<proteinExistence type="predicted"/>
<dbReference type="InterPro" id="IPR024445">
    <property type="entry name" value="Tnp_ISXO2-like"/>
</dbReference>
<reference evidence="3" key="1">
    <citation type="journal article" date="2020" name="mSystems">
        <title>Genome- and Community-Level Interaction Insights into Carbon Utilization and Element Cycling Functions of Hydrothermarchaeota in Hydrothermal Sediment.</title>
        <authorList>
            <person name="Zhou Z."/>
            <person name="Liu Y."/>
            <person name="Xu W."/>
            <person name="Pan J."/>
            <person name="Luo Z.H."/>
            <person name="Li M."/>
        </authorList>
    </citation>
    <scope>NUCLEOTIDE SEQUENCE [LARGE SCALE GENOMIC DNA]</scope>
    <source>
        <strain evidence="3">SpSt-776</strain>
    </source>
</reference>
<evidence type="ECO:0000256" key="1">
    <source>
        <dbReference type="SAM" id="MobiDB-lite"/>
    </source>
</evidence>
<dbReference type="AlphaFoldDB" id="A0A7C3SIY5"/>
<dbReference type="EMBL" id="DTHB01000016">
    <property type="protein sequence ID" value="HGB13785.1"/>
    <property type="molecule type" value="Genomic_DNA"/>
</dbReference>
<gene>
    <name evidence="3" type="ORF">ENV62_00895</name>
</gene>
<accession>A0A7C3SIY5</accession>
<name>A0A7C3SIY5_9BACT</name>
<evidence type="ECO:0000259" key="2">
    <source>
        <dbReference type="Pfam" id="PF12762"/>
    </source>
</evidence>
<dbReference type="Pfam" id="PF12762">
    <property type="entry name" value="DDE_Tnp_IS1595"/>
    <property type="match status" value="1"/>
</dbReference>
<organism evidence="3">
    <name type="scientific">Desulfobacca acetoxidans</name>
    <dbReference type="NCBI Taxonomy" id="60893"/>
    <lineage>
        <taxon>Bacteria</taxon>
        <taxon>Pseudomonadati</taxon>
        <taxon>Thermodesulfobacteriota</taxon>
        <taxon>Desulfobaccia</taxon>
        <taxon>Desulfobaccales</taxon>
        <taxon>Desulfobaccaceae</taxon>
        <taxon>Desulfobacca</taxon>
    </lineage>
</organism>
<comment type="caution">
    <text evidence="3">The sequence shown here is derived from an EMBL/GenBank/DDBJ whole genome shotgun (WGS) entry which is preliminary data.</text>
</comment>
<protein>
    <recommendedName>
        <fullName evidence="2">ISXO2-like transposase domain-containing protein</fullName>
    </recommendedName>
</protein>